<comment type="caution">
    <text evidence="5">The sequence shown here is derived from an EMBL/GenBank/DDBJ whole genome shotgun (WGS) entry which is preliminary data.</text>
</comment>
<dbReference type="GO" id="GO:0006508">
    <property type="term" value="P:proteolysis"/>
    <property type="evidence" value="ECO:0007669"/>
    <property type="project" value="UniProtKB-KW"/>
</dbReference>
<dbReference type="GO" id="GO:0008234">
    <property type="term" value="F:cysteine-type peptidase activity"/>
    <property type="evidence" value="ECO:0007669"/>
    <property type="project" value="InterPro"/>
</dbReference>
<dbReference type="AlphaFoldDB" id="A0AAE0AX54"/>
<proteinExistence type="inferred from homology"/>
<evidence type="ECO:0000256" key="1">
    <source>
        <dbReference type="ARBA" id="ARBA00005234"/>
    </source>
</evidence>
<dbReference type="EMBL" id="JANJYJ010000002">
    <property type="protein sequence ID" value="KAK3225928.1"/>
    <property type="molecule type" value="Genomic_DNA"/>
</dbReference>
<dbReference type="PROSITE" id="PS50600">
    <property type="entry name" value="ULP_PROTEASE"/>
    <property type="match status" value="1"/>
</dbReference>
<evidence type="ECO:0000313" key="6">
    <source>
        <dbReference type="Proteomes" id="UP001281410"/>
    </source>
</evidence>
<name>A0AAE0AX54_9ROSI</name>
<reference evidence="5" key="1">
    <citation type="journal article" date="2023" name="Plant J.">
        <title>Genome sequences and population genomics provide insights into the demographic history, inbreeding, and mutation load of two 'living fossil' tree species of Dipteronia.</title>
        <authorList>
            <person name="Feng Y."/>
            <person name="Comes H.P."/>
            <person name="Chen J."/>
            <person name="Zhu S."/>
            <person name="Lu R."/>
            <person name="Zhang X."/>
            <person name="Li P."/>
            <person name="Qiu J."/>
            <person name="Olsen K.M."/>
            <person name="Qiu Y."/>
        </authorList>
    </citation>
    <scope>NUCLEOTIDE SEQUENCE</scope>
    <source>
        <strain evidence="5">NBL</strain>
    </source>
</reference>
<feature type="domain" description="Ubiquitin-like protease family profile" evidence="4">
    <location>
        <begin position="1"/>
        <end position="428"/>
    </location>
</feature>
<comment type="similarity">
    <text evidence="1">Belongs to the peptidase C48 family.</text>
</comment>
<dbReference type="Pfam" id="PF02902">
    <property type="entry name" value="Peptidase_C48"/>
    <property type="match status" value="1"/>
</dbReference>
<dbReference type="InterPro" id="IPR038765">
    <property type="entry name" value="Papain-like_cys_pep_sf"/>
</dbReference>
<keyword evidence="2" id="KW-0645">Protease</keyword>
<keyword evidence="3" id="KW-0378">Hydrolase</keyword>
<dbReference type="Gene3D" id="3.40.395.10">
    <property type="entry name" value="Adenoviral Proteinase, Chain A"/>
    <property type="match status" value="1"/>
</dbReference>
<evidence type="ECO:0000256" key="3">
    <source>
        <dbReference type="ARBA" id="ARBA00022801"/>
    </source>
</evidence>
<sequence length="466" mass="52486">MLVDPHRKLWQYPNHKDWIHARINSQNKKYFIQDLKSVLTCCDVLDRLRQVSFGEYLDLAHLFPWKVHGYEKSKTYYKSLVVEDVFGRKPDKEKIKLWEVDIDLLKEDHEKSKLKKADPSTIPKLYLAIEQLVTQLIQESEEMMKSLITAEIGKFWNESEDKDLDADIGVDEMFDDDKTHLKKDQFDGGMSSFQKVEGESVVGKGEGVGDGETVVCSVVGKVEAANGGEIVVESGVGKDEVHGDDETVVESVVGKDEVAGDCETFVDSVMGKDEAAGDRNTIVDSVMAESVGDVETVVEKGHGTEQRQEAEKAVEGGLSDKEVKKYAKKKKNDPSPSLPAVKVWEHYPEFSPLSFQPDDDVLSYVRGSELFYTEPWWIVKSQPNYYEGAKIHVHTTPFTAKNVLLANLPQQEDSNSCGAFMLKFVELLLCGDPLQWKKTFGQKDIPTIRKAMALDIFNNGEMFLSE</sequence>
<protein>
    <recommendedName>
        <fullName evidence="4">Ubiquitin-like protease family profile domain-containing protein</fullName>
    </recommendedName>
</protein>
<gene>
    <name evidence="5" type="ORF">Dsin_005790</name>
</gene>
<keyword evidence="6" id="KW-1185">Reference proteome</keyword>
<dbReference type="InterPro" id="IPR003653">
    <property type="entry name" value="Peptidase_C48_C"/>
</dbReference>
<evidence type="ECO:0000256" key="2">
    <source>
        <dbReference type="ARBA" id="ARBA00022670"/>
    </source>
</evidence>
<evidence type="ECO:0000313" key="5">
    <source>
        <dbReference type="EMBL" id="KAK3225928.1"/>
    </source>
</evidence>
<accession>A0AAE0AX54</accession>
<dbReference type="Proteomes" id="UP001281410">
    <property type="component" value="Unassembled WGS sequence"/>
</dbReference>
<organism evidence="5 6">
    <name type="scientific">Dipteronia sinensis</name>
    <dbReference type="NCBI Taxonomy" id="43782"/>
    <lineage>
        <taxon>Eukaryota</taxon>
        <taxon>Viridiplantae</taxon>
        <taxon>Streptophyta</taxon>
        <taxon>Embryophyta</taxon>
        <taxon>Tracheophyta</taxon>
        <taxon>Spermatophyta</taxon>
        <taxon>Magnoliopsida</taxon>
        <taxon>eudicotyledons</taxon>
        <taxon>Gunneridae</taxon>
        <taxon>Pentapetalae</taxon>
        <taxon>rosids</taxon>
        <taxon>malvids</taxon>
        <taxon>Sapindales</taxon>
        <taxon>Sapindaceae</taxon>
        <taxon>Hippocastanoideae</taxon>
        <taxon>Acereae</taxon>
        <taxon>Dipteronia</taxon>
    </lineage>
</organism>
<dbReference type="SUPFAM" id="SSF54001">
    <property type="entry name" value="Cysteine proteinases"/>
    <property type="match status" value="1"/>
</dbReference>
<evidence type="ECO:0000259" key="4">
    <source>
        <dbReference type="PROSITE" id="PS50600"/>
    </source>
</evidence>